<dbReference type="RefSeq" id="WP_158269087.1">
    <property type="nucleotide sequence ID" value="NZ_QBKT01000002.1"/>
</dbReference>
<protein>
    <submittedName>
        <fullName evidence="1">Uncharacterized protein</fullName>
    </submittedName>
</protein>
<sequence>MKKQHLQSLRLNKISISKFEIQGGLAPRGESEFNTVCPMCETEDCPTKNEDR</sequence>
<accession>A0A2T6C3X8</accession>
<dbReference type="Proteomes" id="UP000244090">
    <property type="component" value="Unassembled WGS sequence"/>
</dbReference>
<dbReference type="OrthoDB" id="1453956at2"/>
<dbReference type="AlphaFoldDB" id="A0A2T6C3X8"/>
<name>A0A2T6C3X8_9FLAO</name>
<evidence type="ECO:0000313" key="1">
    <source>
        <dbReference type="EMBL" id="PTX63012.1"/>
    </source>
</evidence>
<keyword evidence="2" id="KW-1185">Reference proteome</keyword>
<evidence type="ECO:0000313" key="2">
    <source>
        <dbReference type="Proteomes" id="UP000244090"/>
    </source>
</evidence>
<gene>
    <name evidence="1" type="ORF">C8N46_102413</name>
</gene>
<comment type="caution">
    <text evidence="1">The sequence shown here is derived from an EMBL/GenBank/DDBJ whole genome shotgun (WGS) entry which is preliminary data.</text>
</comment>
<reference evidence="1 2" key="1">
    <citation type="submission" date="2018-04" db="EMBL/GenBank/DDBJ databases">
        <title>Genomic Encyclopedia of Archaeal and Bacterial Type Strains, Phase II (KMG-II): from individual species to whole genera.</title>
        <authorList>
            <person name="Goeker M."/>
        </authorList>
    </citation>
    <scope>NUCLEOTIDE SEQUENCE [LARGE SCALE GENOMIC DNA]</scope>
    <source>
        <strain evidence="1 2">DSM 25731</strain>
    </source>
</reference>
<dbReference type="EMBL" id="QBKT01000002">
    <property type="protein sequence ID" value="PTX63012.1"/>
    <property type="molecule type" value="Genomic_DNA"/>
</dbReference>
<proteinExistence type="predicted"/>
<organism evidence="1 2">
    <name type="scientific">Kordia periserrulae</name>
    <dbReference type="NCBI Taxonomy" id="701523"/>
    <lineage>
        <taxon>Bacteria</taxon>
        <taxon>Pseudomonadati</taxon>
        <taxon>Bacteroidota</taxon>
        <taxon>Flavobacteriia</taxon>
        <taxon>Flavobacteriales</taxon>
        <taxon>Flavobacteriaceae</taxon>
        <taxon>Kordia</taxon>
    </lineage>
</organism>